<dbReference type="EMBL" id="CAJNOK010020865">
    <property type="protein sequence ID" value="CAF1323205.1"/>
    <property type="molecule type" value="Genomic_DNA"/>
</dbReference>
<dbReference type="SUPFAM" id="SSF56399">
    <property type="entry name" value="ADP-ribosylation"/>
    <property type="match status" value="1"/>
</dbReference>
<comment type="similarity">
    <text evidence="1 6">Belongs to the Arg-specific ADP-ribosyltransferase family.</text>
</comment>
<keyword evidence="3 6" id="KW-0808">Transferase</keyword>
<evidence type="ECO:0000313" key="8">
    <source>
        <dbReference type="EMBL" id="CAF4133745.1"/>
    </source>
</evidence>
<proteinExistence type="inferred from homology"/>
<keyword evidence="6" id="KW-0521">NADP</keyword>
<protein>
    <recommendedName>
        <fullName evidence="6">NAD(P)(+)--arginine ADP-ribosyltransferase</fullName>
        <ecNumber evidence="6">2.4.2.31</ecNumber>
    </recommendedName>
    <alternativeName>
        <fullName evidence="6">Mono(ADP-ribosyl)transferase</fullName>
    </alternativeName>
</protein>
<evidence type="ECO:0000256" key="3">
    <source>
        <dbReference type="ARBA" id="ARBA00022679"/>
    </source>
</evidence>
<evidence type="ECO:0000313" key="9">
    <source>
        <dbReference type="Proteomes" id="UP000677228"/>
    </source>
</evidence>
<dbReference type="InterPro" id="IPR000768">
    <property type="entry name" value="ART"/>
</dbReference>
<dbReference type="GO" id="GO:0106274">
    <property type="term" value="F:NAD+-protein-arginine ADP-ribosyltransferase activity"/>
    <property type="evidence" value="ECO:0007669"/>
    <property type="project" value="UniProtKB-EC"/>
</dbReference>
<comment type="caution">
    <text evidence="7">The sequence shown here is derived from an EMBL/GenBank/DDBJ whole genome shotgun (WGS) entry which is preliminary data.</text>
</comment>
<dbReference type="Pfam" id="PF01129">
    <property type="entry name" value="ART"/>
    <property type="match status" value="1"/>
</dbReference>
<dbReference type="EMBL" id="CAJOBA010042472">
    <property type="protein sequence ID" value="CAF4133745.1"/>
    <property type="molecule type" value="Genomic_DNA"/>
</dbReference>
<evidence type="ECO:0000256" key="5">
    <source>
        <dbReference type="ARBA" id="ARBA00047597"/>
    </source>
</evidence>
<dbReference type="GO" id="GO:0016779">
    <property type="term" value="F:nucleotidyltransferase activity"/>
    <property type="evidence" value="ECO:0007669"/>
    <property type="project" value="UniProtKB-KW"/>
</dbReference>
<organism evidence="7 9">
    <name type="scientific">Didymodactylos carnosus</name>
    <dbReference type="NCBI Taxonomy" id="1234261"/>
    <lineage>
        <taxon>Eukaryota</taxon>
        <taxon>Metazoa</taxon>
        <taxon>Spiralia</taxon>
        <taxon>Gnathifera</taxon>
        <taxon>Rotifera</taxon>
        <taxon>Eurotatoria</taxon>
        <taxon>Bdelloidea</taxon>
        <taxon>Philodinida</taxon>
        <taxon>Philodinidae</taxon>
        <taxon>Didymodactylos</taxon>
    </lineage>
</organism>
<gene>
    <name evidence="7" type="ORF">OVA965_LOCUS29538</name>
    <name evidence="8" type="ORF">TMI583_LOCUS30314</name>
</gene>
<dbReference type="Gene3D" id="3.90.176.10">
    <property type="entry name" value="Toxin ADP-ribosyltransferase, Chain A, domain 1"/>
    <property type="match status" value="1"/>
</dbReference>
<sequence>MIENKSYFTKKGLSDNEAQAVAFALSLYTGPKSETCNRTTGLLIRNKNGEGLDVSIKEEMYKAAVILYYLVKGLSYIPYYWGTVTRLCQLTDHELTYYMPEYLITWIQFSSSEKGTREVSNSLFKRRNTIFKIYSLTGRPIKQFSNWPEEDEVFFLPHSTFLISKLEVQFHGTQHNTYAASGIRIKQLVSVMD</sequence>
<evidence type="ECO:0000256" key="4">
    <source>
        <dbReference type="ARBA" id="ARBA00022695"/>
    </source>
</evidence>
<dbReference type="AlphaFoldDB" id="A0A8S2EVI9"/>
<evidence type="ECO:0000313" key="7">
    <source>
        <dbReference type="EMBL" id="CAF1323205.1"/>
    </source>
</evidence>
<dbReference type="Proteomes" id="UP000677228">
    <property type="component" value="Unassembled WGS sequence"/>
</dbReference>
<name>A0A8S2EVI9_9BILA</name>
<dbReference type="EC" id="2.4.2.31" evidence="6"/>
<evidence type="ECO:0000256" key="6">
    <source>
        <dbReference type="RuleBase" id="RU361228"/>
    </source>
</evidence>
<reference evidence="7" key="1">
    <citation type="submission" date="2021-02" db="EMBL/GenBank/DDBJ databases">
        <authorList>
            <person name="Nowell W R."/>
        </authorList>
    </citation>
    <scope>NUCLEOTIDE SEQUENCE</scope>
</reference>
<accession>A0A8S2EVI9</accession>
<evidence type="ECO:0000256" key="1">
    <source>
        <dbReference type="ARBA" id="ARBA00009558"/>
    </source>
</evidence>
<keyword evidence="2 6" id="KW-0328">Glycosyltransferase</keyword>
<keyword evidence="4" id="KW-0548">Nucleotidyltransferase</keyword>
<comment type="catalytic activity">
    <reaction evidence="5 6">
        <text>L-arginyl-[protein] + NAD(+) = N(omega)-(ADP-D-ribosyl)-L-arginyl-[protein] + nicotinamide + H(+)</text>
        <dbReference type="Rhea" id="RHEA:19149"/>
        <dbReference type="Rhea" id="RHEA-COMP:10532"/>
        <dbReference type="Rhea" id="RHEA-COMP:15087"/>
        <dbReference type="ChEBI" id="CHEBI:15378"/>
        <dbReference type="ChEBI" id="CHEBI:17154"/>
        <dbReference type="ChEBI" id="CHEBI:29965"/>
        <dbReference type="ChEBI" id="CHEBI:57540"/>
        <dbReference type="ChEBI" id="CHEBI:142554"/>
        <dbReference type="EC" id="2.4.2.31"/>
    </reaction>
</comment>
<keyword evidence="6" id="KW-0520">NAD</keyword>
<dbReference type="Proteomes" id="UP000682733">
    <property type="component" value="Unassembled WGS sequence"/>
</dbReference>
<evidence type="ECO:0000256" key="2">
    <source>
        <dbReference type="ARBA" id="ARBA00022676"/>
    </source>
</evidence>